<reference evidence="2 3" key="1">
    <citation type="submission" date="2022-04" db="EMBL/GenBank/DDBJ databases">
        <title>Leucobacter sp. isolated from rhizosphere of garlic.</title>
        <authorList>
            <person name="Won M."/>
            <person name="Lee C.-M."/>
            <person name="Woen H.-Y."/>
            <person name="Kwon S.-W."/>
        </authorList>
    </citation>
    <scope>NUCLEOTIDE SEQUENCE [LARGE SCALE GENOMIC DNA]</scope>
    <source>
        <strain evidence="2 3">H21R-40</strain>
    </source>
</reference>
<feature type="domain" description="PucR C-terminal helix-turn-helix" evidence="1">
    <location>
        <begin position="266"/>
        <end position="319"/>
    </location>
</feature>
<dbReference type="InterPro" id="IPR042070">
    <property type="entry name" value="PucR_C-HTH_sf"/>
</dbReference>
<dbReference type="InterPro" id="IPR025736">
    <property type="entry name" value="PucR_C-HTH_dom"/>
</dbReference>
<dbReference type="Gene3D" id="1.10.10.2840">
    <property type="entry name" value="PucR C-terminal helix-turn-helix domain"/>
    <property type="match status" value="1"/>
</dbReference>
<proteinExistence type="predicted"/>
<name>A0ABY4FPH6_9MICO</name>
<organism evidence="2 3">
    <name type="scientific">Leucobacter allii</name>
    <dbReference type="NCBI Taxonomy" id="2932247"/>
    <lineage>
        <taxon>Bacteria</taxon>
        <taxon>Bacillati</taxon>
        <taxon>Actinomycetota</taxon>
        <taxon>Actinomycetes</taxon>
        <taxon>Micrococcales</taxon>
        <taxon>Microbacteriaceae</taxon>
        <taxon>Leucobacter</taxon>
    </lineage>
</organism>
<dbReference type="Pfam" id="PF13556">
    <property type="entry name" value="HTH_30"/>
    <property type="match status" value="1"/>
</dbReference>
<evidence type="ECO:0000259" key="1">
    <source>
        <dbReference type="Pfam" id="PF13556"/>
    </source>
</evidence>
<evidence type="ECO:0000313" key="3">
    <source>
        <dbReference type="Proteomes" id="UP000831786"/>
    </source>
</evidence>
<dbReference type="RefSeq" id="WP_244729195.1">
    <property type="nucleotide sequence ID" value="NZ_CP095045.1"/>
</dbReference>
<dbReference type="EMBL" id="CP095045">
    <property type="protein sequence ID" value="UOQ58187.1"/>
    <property type="molecule type" value="Genomic_DNA"/>
</dbReference>
<gene>
    <name evidence="2" type="ORF">MUN78_04900</name>
</gene>
<keyword evidence="3" id="KW-1185">Reference proteome</keyword>
<evidence type="ECO:0000313" key="2">
    <source>
        <dbReference type="EMBL" id="UOQ58187.1"/>
    </source>
</evidence>
<sequence>MQELAGRLSALSPEAGESLKVIAYFDALVADGAGLEAVVRAAAVLGGAPAAAILPGRRIRVDADGVRSRDAADTAGAPDWPELRAGGAAVRLERSGEPQPHDELILERFLLAVSALDARSHPEATALEILLDGARSEAERATAAARLRLSSGAPVAVWALRAEDAEPGTGRGAVLVDRLGPLRARLADPAAPAPGEPAGTAVAPHPGALPDAWRDARIALRLADRRRPVVRAEDLGVLIELARSEASRIRAHPDVAALSPLDARTLELLDALVRAPSVRAAAEELGVHHSSLQQRHASLVRQLGYDPRAADGRLRFEAARMMGRLSD</sequence>
<accession>A0ABY4FPH6</accession>
<protein>
    <recommendedName>
        <fullName evidence="1">PucR C-terminal helix-turn-helix domain-containing protein</fullName>
    </recommendedName>
</protein>
<dbReference type="Proteomes" id="UP000831786">
    <property type="component" value="Chromosome"/>
</dbReference>